<evidence type="ECO:0000256" key="3">
    <source>
        <dbReference type="SAM" id="Phobius"/>
    </source>
</evidence>
<evidence type="ECO:0000256" key="1">
    <source>
        <dbReference type="ARBA" id="ARBA00012528"/>
    </source>
</evidence>
<name>A0A4R6UE16_9GAMM</name>
<organism evidence="5 6">
    <name type="scientific">Permianibacter aggregans</name>
    <dbReference type="NCBI Taxonomy" id="1510150"/>
    <lineage>
        <taxon>Bacteria</taxon>
        <taxon>Pseudomonadati</taxon>
        <taxon>Pseudomonadota</taxon>
        <taxon>Gammaproteobacteria</taxon>
        <taxon>Pseudomonadales</taxon>
        <taxon>Pseudomonadaceae</taxon>
        <taxon>Permianibacter</taxon>
    </lineage>
</organism>
<dbReference type="Proteomes" id="UP000295375">
    <property type="component" value="Unassembled WGS sequence"/>
</dbReference>
<dbReference type="OrthoDB" id="9803824at2"/>
<evidence type="ECO:0000259" key="4">
    <source>
        <dbReference type="PROSITE" id="PS50887"/>
    </source>
</evidence>
<feature type="transmembrane region" description="Helical" evidence="3">
    <location>
        <begin position="126"/>
        <end position="143"/>
    </location>
</feature>
<dbReference type="InterPro" id="IPR000160">
    <property type="entry name" value="GGDEF_dom"/>
</dbReference>
<dbReference type="InterPro" id="IPR050469">
    <property type="entry name" value="Diguanylate_Cyclase"/>
</dbReference>
<dbReference type="EMBL" id="SNYM01000026">
    <property type="protein sequence ID" value="TDQ44146.1"/>
    <property type="molecule type" value="Genomic_DNA"/>
</dbReference>
<dbReference type="CDD" id="cd01949">
    <property type="entry name" value="GGDEF"/>
    <property type="match status" value="1"/>
</dbReference>
<evidence type="ECO:0000313" key="6">
    <source>
        <dbReference type="Proteomes" id="UP000295375"/>
    </source>
</evidence>
<dbReference type="SUPFAM" id="SSF55073">
    <property type="entry name" value="Nucleotide cyclase"/>
    <property type="match status" value="2"/>
</dbReference>
<keyword evidence="6" id="KW-1185">Reference proteome</keyword>
<comment type="catalytic activity">
    <reaction evidence="2">
        <text>2 GTP = 3',3'-c-di-GMP + 2 diphosphate</text>
        <dbReference type="Rhea" id="RHEA:24898"/>
        <dbReference type="ChEBI" id="CHEBI:33019"/>
        <dbReference type="ChEBI" id="CHEBI:37565"/>
        <dbReference type="ChEBI" id="CHEBI:58805"/>
        <dbReference type="EC" id="2.7.7.65"/>
    </reaction>
</comment>
<accession>A0A4R6UE16</accession>
<dbReference type="Gene3D" id="3.30.70.270">
    <property type="match status" value="1"/>
</dbReference>
<dbReference type="Pfam" id="PF00990">
    <property type="entry name" value="GGDEF"/>
    <property type="match status" value="2"/>
</dbReference>
<comment type="caution">
    <text evidence="5">The sequence shown here is derived from an EMBL/GenBank/DDBJ whole genome shotgun (WGS) entry which is preliminary data.</text>
</comment>
<dbReference type="NCBIfam" id="TIGR00254">
    <property type="entry name" value="GGDEF"/>
    <property type="match status" value="2"/>
</dbReference>
<gene>
    <name evidence="5" type="ORF">EV696_12628</name>
</gene>
<protein>
    <recommendedName>
        <fullName evidence="1">diguanylate cyclase</fullName>
        <ecNumber evidence="1">2.7.7.65</ecNumber>
    </recommendedName>
</protein>
<dbReference type="AlphaFoldDB" id="A0A4R6UE16"/>
<dbReference type="GO" id="GO:0043709">
    <property type="term" value="P:cell adhesion involved in single-species biofilm formation"/>
    <property type="evidence" value="ECO:0007669"/>
    <property type="project" value="TreeGrafter"/>
</dbReference>
<feature type="domain" description="GGDEF" evidence="4">
    <location>
        <begin position="232"/>
        <end position="384"/>
    </location>
</feature>
<dbReference type="InterPro" id="IPR029787">
    <property type="entry name" value="Nucleotide_cyclase"/>
</dbReference>
<dbReference type="PROSITE" id="PS50887">
    <property type="entry name" value="GGDEF"/>
    <property type="match status" value="1"/>
</dbReference>
<dbReference type="InterPro" id="IPR043128">
    <property type="entry name" value="Rev_trsase/Diguanyl_cyclase"/>
</dbReference>
<feature type="transmembrane region" description="Helical" evidence="3">
    <location>
        <begin position="20"/>
        <end position="41"/>
    </location>
</feature>
<keyword evidence="3" id="KW-1133">Transmembrane helix</keyword>
<feature type="transmembrane region" description="Helical" evidence="3">
    <location>
        <begin position="47"/>
        <end position="68"/>
    </location>
</feature>
<dbReference type="PANTHER" id="PTHR45138:SF9">
    <property type="entry name" value="DIGUANYLATE CYCLASE DGCM-RELATED"/>
    <property type="match status" value="1"/>
</dbReference>
<feature type="transmembrane region" description="Helical" evidence="3">
    <location>
        <begin position="155"/>
        <end position="177"/>
    </location>
</feature>
<dbReference type="PANTHER" id="PTHR45138">
    <property type="entry name" value="REGULATORY COMPONENTS OF SENSORY TRANSDUCTION SYSTEM"/>
    <property type="match status" value="1"/>
</dbReference>
<sequence>MNNLTSEDLGKQTIRFKRFLMALTTYTLNIIAAYLILQLGLGEIEPTVWWLFVGSTIVINLVFALMFLNHWNLRFRDPSLTALQILVSASWGMILVYGLPEARPLILLFFIPAFSFGMLRLNTQQYVLVAGLCLAEYAGLLFWENFYRPTFRLEFELFLFVLFSAVLLWMAVFGGMVSKIRRELKRKTVQLQHANELITRQSSTDDLTLVYNRRHAIRVLKHFLAIANRFEMPFSVALIDIDHFKQINDEHGHLVGDEVLKEFARRLADSLRETDVLLATTFHPEIQDEDSDVELESFVARYGGEEFLILLPGVDQPHSLSALQRLREAIGIQAFYVPFPLVVRFSAGVAQYQRGETLENLLHRADEALYRAKNLGRDRVEFAE</sequence>
<dbReference type="GO" id="GO:0052621">
    <property type="term" value="F:diguanylate cyclase activity"/>
    <property type="evidence" value="ECO:0007669"/>
    <property type="project" value="UniProtKB-EC"/>
</dbReference>
<evidence type="ECO:0000313" key="5">
    <source>
        <dbReference type="EMBL" id="TDQ44146.1"/>
    </source>
</evidence>
<feature type="transmembrane region" description="Helical" evidence="3">
    <location>
        <begin position="105"/>
        <end position="121"/>
    </location>
</feature>
<dbReference type="SMART" id="SM00267">
    <property type="entry name" value="GGDEF"/>
    <property type="match status" value="1"/>
</dbReference>
<evidence type="ECO:0000256" key="2">
    <source>
        <dbReference type="ARBA" id="ARBA00034247"/>
    </source>
</evidence>
<keyword evidence="3" id="KW-0812">Transmembrane</keyword>
<dbReference type="GO" id="GO:1902201">
    <property type="term" value="P:negative regulation of bacterial-type flagellum-dependent cell motility"/>
    <property type="evidence" value="ECO:0007669"/>
    <property type="project" value="TreeGrafter"/>
</dbReference>
<reference evidence="5 6" key="1">
    <citation type="submission" date="2019-03" db="EMBL/GenBank/DDBJ databases">
        <title>Genomic Encyclopedia of Type Strains, Phase IV (KMG-IV): sequencing the most valuable type-strain genomes for metagenomic binning, comparative biology and taxonomic classification.</title>
        <authorList>
            <person name="Goeker M."/>
        </authorList>
    </citation>
    <scope>NUCLEOTIDE SEQUENCE [LARGE SCALE GENOMIC DNA]</scope>
    <source>
        <strain evidence="5 6">DSM 103792</strain>
    </source>
</reference>
<keyword evidence="3" id="KW-0472">Membrane</keyword>
<feature type="transmembrane region" description="Helical" evidence="3">
    <location>
        <begin position="80"/>
        <end position="99"/>
    </location>
</feature>
<proteinExistence type="predicted"/>
<dbReference type="GO" id="GO:0005886">
    <property type="term" value="C:plasma membrane"/>
    <property type="evidence" value="ECO:0007669"/>
    <property type="project" value="TreeGrafter"/>
</dbReference>
<dbReference type="RefSeq" id="WP_133593405.1">
    <property type="nucleotide sequence ID" value="NZ_CP037953.1"/>
</dbReference>
<dbReference type="EC" id="2.7.7.65" evidence="1"/>